<protein>
    <submittedName>
        <fullName evidence="1">Uncharacterized protein</fullName>
    </submittedName>
</protein>
<evidence type="ECO:0000313" key="1">
    <source>
        <dbReference type="EMBL" id="KAK1135132.1"/>
    </source>
</evidence>
<keyword evidence="2" id="KW-1185">Reference proteome</keyword>
<gene>
    <name evidence="1" type="ORF">K0M31_007903</name>
</gene>
<sequence length="87" mass="9377">MAVRRLVKRLLAEAVPVAGWSLSRDRRHVPRSAAAPLTPDFHREATQGAPRVDDNIITRQPLCDLETVRVHNCVAAAAPAADCSGPS</sequence>
<dbReference type="AlphaFoldDB" id="A0AA40GCA4"/>
<name>A0AA40GCA4_9HYME</name>
<dbReference type="Proteomes" id="UP001177670">
    <property type="component" value="Unassembled WGS sequence"/>
</dbReference>
<evidence type="ECO:0000313" key="2">
    <source>
        <dbReference type="Proteomes" id="UP001177670"/>
    </source>
</evidence>
<reference evidence="1" key="1">
    <citation type="submission" date="2021-10" db="EMBL/GenBank/DDBJ databases">
        <title>Melipona bicolor Genome sequencing and assembly.</title>
        <authorList>
            <person name="Araujo N.S."/>
            <person name="Arias M.C."/>
        </authorList>
    </citation>
    <scope>NUCLEOTIDE SEQUENCE</scope>
    <source>
        <strain evidence="1">USP_2M_L1-L4_2017</strain>
        <tissue evidence="1">Whole body</tissue>
    </source>
</reference>
<proteinExistence type="predicted"/>
<organism evidence="1 2">
    <name type="scientific">Melipona bicolor</name>
    <dbReference type="NCBI Taxonomy" id="60889"/>
    <lineage>
        <taxon>Eukaryota</taxon>
        <taxon>Metazoa</taxon>
        <taxon>Ecdysozoa</taxon>
        <taxon>Arthropoda</taxon>
        <taxon>Hexapoda</taxon>
        <taxon>Insecta</taxon>
        <taxon>Pterygota</taxon>
        <taxon>Neoptera</taxon>
        <taxon>Endopterygota</taxon>
        <taxon>Hymenoptera</taxon>
        <taxon>Apocrita</taxon>
        <taxon>Aculeata</taxon>
        <taxon>Apoidea</taxon>
        <taxon>Anthophila</taxon>
        <taxon>Apidae</taxon>
        <taxon>Melipona</taxon>
    </lineage>
</organism>
<comment type="caution">
    <text evidence="1">The sequence shown here is derived from an EMBL/GenBank/DDBJ whole genome shotgun (WGS) entry which is preliminary data.</text>
</comment>
<accession>A0AA40GCA4</accession>
<dbReference type="EMBL" id="JAHYIQ010000002">
    <property type="protein sequence ID" value="KAK1135132.1"/>
    <property type="molecule type" value="Genomic_DNA"/>
</dbReference>